<keyword evidence="1" id="KW-0472">Membrane</keyword>
<keyword evidence="3" id="KW-1185">Reference proteome</keyword>
<dbReference type="Proteomes" id="UP000245998">
    <property type="component" value="Unassembled WGS sequence"/>
</dbReference>
<dbReference type="RefSeq" id="WP_116554929.1">
    <property type="nucleotide sequence ID" value="NZ_QCZG01000021.1"/>
</dbReference>
<evidence type="ECO:0000313" key="2">
    <source>
        <dbReference type="EMBL" id="PWA10665.1"/>
    </source>
</evidence>
<evidence type="ECO:0008006" key="4">
    <source>
        <dbReference type="Google" id="ProtNLM"/>
    </source>
</evidence>
<feature type="transmembrane region" description="Helical" evidence="1">
    <location>
        <begin position="106"/>
        <end position="131"/>
    </location>
</feature>
<feature type="transmembrane region" description="Helical" evidence="1">
    <location>
        <begin position="80"/>
        <end position="100"/>
    </location>
</feature>
<organism evidence="2 3">
    <name type="scientific">Pueribacillus theae</name>
    <dbReference type="NCBI Taxonomy" id="2171751"/>
    <lineage>
        <taxon>Bacteria</taxon>
        <taxon>Bacillati</taxon>
        <taxon>Bacillota</taxon>
        <taxon>Bacilli</taxon>
        <taxon>Bacillales</taxon>
        <taxon>Bacillaceae</taxon>
        <taxon>Pueribacillus</taxon>
    </lineage>
</organism>
<name>A0A2U1K093_9BACI</name>
<keyword evidence="1" id="KW-0812">Transmembrane</keyword>
<dbReference type="AlphaFoldDB" id="A0A2U1K093"/>
<sequence>MTKEDFLKSLGRELELQKVPEHDRKEMLYDFEEHFEIALANGEKEEDISRNLGNPKTIAKELLVDYRISKAETDRSVKNITYAVIATLSVSFFNIVFVLGPVVGIFGAYIGLCASAIILTLSPLLWVISLLLGSPNILGFFVAVAFCGLGILLGIGMYYAGKFLYKWILNYIKFNVQMIKGVH</sequence>
<protein>
    <recommendedName>
        <fullName evidence="4">DUF1700 domain-containing protein</fullName>
    </recommendedName>
</protein>
<keyword evidence="1" id="KW-1133">Transmembrane helix</keyword>
<reference evidence="2 3" key="1">
    <citation type="submission" date="2018-04" db="EMBL/GenBank/DDBJ databases">
        <title>Camelliibacillus theae gen. nov., sp. nov., isolated from Pu'er tea.</title>
        <authorList>
            <person name="Niu L."/>
        </authorList>
    </citation>
    <scope>NUCLEOTIDE SEQUENCE [LARGE SCALE GENOMIC DNA]</scope>
    <source>
        <strain evidence="2 3">T8</strain>
    </source>
</reference>
<dbReference type="OrthoDB" id="9804829at2"/>
<feature type="transmembrane region" description="Helical" evidence="1">
    <location>
        <begin position="138"/>
        <end position="160"/>
    </location>
</feature>
<evidence type="ECO:0000313" key="3">
    <source>
        <dbReference type="Proteomes" id="UP000245998"/>
    </source>
</evidence>
<accession>A0A2U1K093</accession>
<gene>
    <name evidence="2" type="ORF">DCC39_10880</name>
</gene>
<evidence type="ECO:0000256" key="1">
    <source>
        <dbReference type="SAM" id="Phobius"/>
    </source>
</evidence>
<comment type="caution">
    <text evidence="2">The sequence shown here is derived from an EMBL/GenBank/DDBJ whole genome shotgun (WGS) entry which is preliminary data.</text>
</comment>
<dbReference type="EMBL" id="QCZG01000021">
    <property type="protein sequence ID" value="PWA10665.1"/>
    <property type="molecule type" value="Genomic_DNA"/>
</dbReference>
<dbReference type="Pfam" id="PF22564">
    <property type="entry name" value="HAAS"/>
    <property type="match status" value="1"/>
</dbReference>
<proteinExistence type="predicted"/>